<evidence type="ECO:0000313" key="15">
    <source>
        <dbReference type="EMBL" id="GMM34866.1"/>
    </source>
</evidence>
<proteinExistence type="inferred from homology"/>
<evidence type="ECO:0000256" key="4">
    <source>
        <dbReference type="ARBA" id="ARBA00022645"/>
    </source>
</evidence>
<feature type="signal peptide" evidence="14">
    <location>
        <begin position="1"/>
        <end position="21"/>
    </location>
</feature>
<keyword evidence="12" id="KW-0472">Membrane</keyword>
<evidence type="ECO:0000256" key="10">
    <source>
        <dbReference type="ARBA" id="ARBA00022989"/>
    </source>
</evidence>
<dbReference type="PANTHER" id="PTHR11802:SF190">
    <property type="entry name" value="PHEROMONE-PROCESSING CARBOXYPEPTIDASE KEX1"/>
    <property type="match status" value="1"/>
</dbReference>
<evidence type="ECO:0000256" key="13">
    <source>
        <dbReference type="ARBA" id="ARBA00023180"/>
    </source>
</evidence>
<keyword evidence="13" id="KW-0325">Glycoprotein</keyword>
<dbReference type="InterPro" id="IPR033124">
    <property type="entry name" value="Ser_caboxypep_his_AS"/>
</dbReference>
<evidence type="ECO:0000256" key="3">
    <source>
        <dbReference type="ARBA" id="ARBA00009431"/>
    </source>
</evidence>
<dbReference type="Gene3D" id="3.40.50.1820">
    <property type="entry name" value="alpha/beta hydrolase"/>
    <property type="match status" value="1"/>
</dbReference>
<evidence type="ECO:0000256" key="7">
    <source>
        <dbReference type="ARBA" id="ARBA00022703"/>
    </source>
</evidence>
<dbReference type="GO" id="GO:0004185">
    <property type="term" value="F:serine-type carboxypeptidase activity"/>
    <property type="evidence" value="ECO:0007669"/>
    <property type="project" value="UniProtKB-UniRule"/>
</dbReference>
<evidence type="ECO:0000313" key="16">
    <source>
        <dbReference type="Proteomes" id="UP001360560"/>
    </source>
</evidence>
<evidence type="ECO:0000256" key="2">
    <source>
        <dbReference type="ARBA" id="ARBA00004393"/>
    </source>
</evidence>
<dbReference type="AlphaFoldDB" id="A0AAV5QJK4"/>
<dbReference type="GO" id="GO:0006508">
    <property type="term" value="P:proteolysis"/>
    <property type="evidence" value="ECO:0007669"/>
    <property type="project" value="UniProtKB-KW"/>
</dbReference>
<gene>
    <name evidence="15" type="ORF">DASC09_021910</name>
</gene>
<dbReference type="GO" id="GO:0006915">
    <property type="term" value="P:apoptotic process"/>
    <property type="evidence" value="ECO:0007669"/>
    <property type="project" value="UniProtKB-KW"/>
</dbReference>
<keyword evidence="4 14" id="KW-0121">Carboxypeptidase</keyword>
<dbReference type="GO" id="GO:0005802">
    <property type="term" value="C:trans-Golgi network"/>
    <property type="evidence" value="ECO:0007669"/>
    <property type="project" value="TreeGrafter"/>
</dbReference>
<keyword evidence="10" id="KW-1133">Transmembrane helix</keyword>
<dbReference type="InterPro" id="IPR029058">
    <property type="entry name" value="AB_hydrolase_fold"/>
</dbReference>
<evidence type="ECO:0000256" key="14">
    <source>
        <dbReference type="RuleBase" id="RU361156"/>
    </source>
</evidence>
<dbReference type="PROSITE" id="PS00560">
    <property type="entry name" value="CARBOXYPEPT_SER_HIS"/>
    <property type="match status" value="1"/>
</dbReference>
<evidence type="ECO:0000256" key="8">
    <source>
        <dbReference type="ARBA" id="ARBA00022729"/>
    </source>
</evidence>
<dbReference type="PROSITE" id="PS00131">
    <property type="entry name" value="CARBOXYPEPT_SER_SER"/>
    <property type="match status" value="1"/>
</dbReference>
<dbReference type="SUPFAM" id="SSF53474">
    <property type="entry name" value="alpha/beta-Hydrolases"/>
    <property type="match status" value="1"/>
</dbReference>
<comment type="catalytic activity">
    <reaction evidence="1">
        <text>Preferential release of a C-terminal arginine or lysine residue.</text>
        <dbReference type="EC" id="3.4.16.6"/>
    </reaction>
</comment>
<evidence type="ECO:0000256" key="1">
    <source>
        <dbReference type="ARBA" id="ARBA00001003"/>
    </source>
</evidence>
<dbReference type="InterPro" id="IPR001563">
    <property type="entry name" value="Peptidase_S10"/>
</dbReference>
<dbReference type="RefSeq" id="XP_064851866.1">
    <property type="nucleotide sequence ID" value="XM_064995794.1"/>
</dbReference>
<keyword evidence="8 14" id="KW-0732">Signal</keyword>
<dbReference type="Proteomes" id="UP001360560">
    <property type="component" value="Unassembled WGS sequence"/>
</dbReference>
<keyword evidence="11" id="KW-0333">Golgi apparatus</keyword>
<evidence type="ECO:0000256" key="9">
    <source>
        <dbReference type="ARBA" id="ARBA00022801"/>
    </source>
</evidence>
<evidence type="ECO:0000256" key="12">
    <source>
        <dbReference type="ARBA" id="ARBA00023136"/>
    </source>
</evidence>
<comment type="similarity">
    <text evidence="3 14">Belongs to the peptidase S10 family.</text>
</comment>
<name>A0AAV5QJK4_9ASCO</name>
<evidence type="ECO:0000256" key="11">
    <source>
        <dbReference type="ARBA" id="ARBA00023034"/>
    </source>
</evidence>
<keyword evidence="6" id="KW-0812">Transmembrane</keyword>
<dbReference type="PRINTS" id="PR00724">
    <property type="entry name" value="CRBOXYPTASEC"/>
</dbReference>
<dbReference type="GeneID" id="90072845"/>
<sequence>MMFLKFQYIAVLTILQCIARAAVITDYLIGKQLLNKRESYTAQDYAVSTLPSLDGIPTEQIPQMFAGYVDIDQSIDEKYFFFRFNKTQASNNNRLIFWYNGGPGCSSMDGALLESGPLFVNQEGKLEYKKGTWLETGDLVYVDQPAGTGFSETEQPDSELNKIADDMLTFFEKYFALFPEDLGKEIYLGGESYAGQYIPYFGARILTQAADKYNLKGLIMINGYIYPDVQNLSIFDYALDNKLITDAQYNSRKVQQMIAACNTTIAQTQEEYASIFKTMEQTGEYESTDGSDSNKVEDDDCSSILEALLDMTLDKSAPTDQQCLNQYDFSLRDSYPACGMNWPVEEPALNTFLNEQSVYADLHLDGSQKWTECADAPYNALVNHNSYPAFFKLPYILSKVKIMLMVGENDLVCNIYGMQDMVNKLTWGSKSTPGYSNGVNWGDLTIADNSTVFGQAKYEDGLWLAKIAGASHMVPYDHAVASRAAIDLFFDDYSLDGTTYVAKSYGDN</sequence>
<dbReference type="EMBL" id="BTFZ01000004">
    <property type="protein sequence ID" value="GMM34866.1"/>
    <property type="molecule type" value="Genomic_DNA"/>
</dbReference>
<keyword evidence="16" id="KW-1185">Reference proteome</keyword>
<dbReference type="EC" id="3.4.16.-" evidence="14"/>
<protein>
    <recommendedName>
        <fullName evidence="14">Carboxypeptidase</fullName>
        <ecNumber evidence="14">3.4.16.-</ecNumber>
    </recommendedName>
</protein>
<evidence type="ECO:0000256" key="5">
    <source>
        <dbReference type="ARBA" id="ARBA00022670"/>
    </source>
</evidence>
<accession>A0AAV5QJK4</accession>
<comment type="subcellular location">
    <subcellularLocation>
        <location evidence="2">Golgi apparatus</location>
        <location evidence="2">trans-Golgi network membrane</location>
        <topology evidence="2">Single-pass type I membrane protein</topology>
    </subcellularLocation>
</comment>
<dbReference type="InterPro" id="IPR018202">
    <property type="entry name" value="Ser_caboxypep_ser_AS"/>
</dbReference>
<keyword evidence="7" id="KW-0053">Apoptosis</keyword>
<comment type="caution">
    <text evidence="15">The sequence shown here is derived from an EMBL/GenBank/DDBJ whole genome shotgun (WGS) entry which is preliminary data.</text>
</comment>
<dbReference type="PANTHER" id="PTHR11802">
    <property type="entry name" value="SERINE PROTEASE FAMILY S10 SERINE CARBOXYPEPTIDASE"/>
    <property type="match status" value="1"/>
</dbReference>
<feature type="chain" id="PRO_5043093642" description="Carboxypeptidase" evidence="14">
    <location>
        <begin position="22"/>
        <end position="508"/>
    </location>
</feature>
<reference evidence="15 16" key="1">
    <citation type="journal article" date="2023" name="Elife">
        <title>Identification of key yeast species and microbe-microbe interactions impacting larval growth of Drosophila in the wild.</title>
        <authorList>
            <person name="Mure A."/>
            <person name="Sugiura Y."/>
            <person name="Maeda R."/>
            <person name="Honda K."/>
            <person name="Sakurai N."/>
            <person name="Takahashi Y."/>
            <person name="Watada M."/>
            <person name="Katoh T."/>
            <person name="Gotoh A."/>
            <person name="Gotoh Y."/>
            <person name="Taniguchi I."/>
            <person name="Nakamura K."/>
            <person name="Hayashi T."/>
            <person name="Katayama T."/>
            <person name="Uemura T."/>
            <person name="Hattori Y."/>
        </authorList>
    </citation>
    <scope>NUCLEOTIDE SEQUENCE [LARGE SCALE GENOMIC DNA]</scope>
    <source>
        <strain evidence="15 16">SC-9</strain>
    </source>
</reference>
<dbReference type="Pfam" id="PF00450">
    <property type="entry name" value="Peptidase_S10"/>
    <property type="match status" value="1"/>
</dbReference>
<keyword evidence="9 14" id="KW-0378">Hydrolase</keyword>
<organism evidence="15 16">
    <name type="scientific">Saccharomycopsis crataegensis</name>
    <dbReference type="NCBI Taxonomy" id="43959"/>
    <lineage>
        <taxon>Eukaryota</taxon>
        <taxon>Fungi</taxon>
        <taxon>Dikarya</taxon>
        <taxon>Ascomycota</taxon>
        <taxon>Saccharomycotina</taxon>
        <taxon>Saccharomycetes</taxon>
        <taxon>Saccharomycopsidaceae</taxon>
        <taxon>Saccharomycopsis</taxon>
    </lineage>
</organism>
<keyword evidence="5 14" id="KW-0645">Protease</keyword>
<evidence type="ECO:0000256" key="6">
    <source>
        <dbReference type="ARBA" id="ARBA00022692"/>
    </source>
</evidence>